<sequence>MNLNCLACQNLQRTNSDKDYGHEGHHHLRKLCCLKVERSWSGNLAPPPYEQISKGSRVVAAKKVKKSHRRINSTGAVAFESNNSEPKLVRSVGMRRDWSFEDLRQRNENRKGNGGRLSINK</sequence>
<comment type="caution">
    <text evidence="1">The sequence shown here is derived from an EMBL/GenBank/DDBJ whole genome shotgun (WGS) entry which is preliminary data.</text>
</comment>
<gene>
    <name evidence="1" type="ORF">OWV82_001575</name>
</gene>
<dbReference type="Proteomes" id="UP001164539">
    <property type="component" value="Chromosome 1"/>
</dbReference>
<proteinExistence type="predicted"/>
<protein>
    <submittedName>
        <fullName evidence="1">Plant/MZA15-19 protein</fullName>
    </submittedName>
</protein>
<evidence type="ECO:0000313" key="2">
    <source>
        <dbReference type="Proteomes" id="UP001164539"/>
    </source>
</evidence>
<name>A0ACC1YYY3_MELAZ</name>
<reference evidence="1 2" key="1">
    <citation type="journal article" date="2023" name="Science">
        <title>Complex scaffold remodeling in plant triterpene biosynthesis.</title>
        <authorList>
            <person name="De La Pena R."/>
            <person name="Hodgson H."/>
            <person name="Liu J.C."/>
            <person name="Stephenson M.J."/>
            <person name="Martin A.C."/>
            <person name="Owen C."/>
            <person name="Harkess A."/>
            <person name="Leebens-Mack J."/>
            <person name="Jimenez L.E."/>
            <person name="Osbourn A."/>
            <person name="Sattely E.S."/>
        </authorList>
    </citation>
    <scope>NUCLEOTIDE SEQUENCE [LARGE SCALE GENOMIC DNA]</scope>
    <source>
        <strain evidence="2">cv. JPN11</strain>
        <tissue evidence="1">Leaf</tissue>
    </source>
</reference>
<evidence type="ECO:0000313" key="1">
    <source>
        <dbReference type="EMBL" id="KAJ4728682.1"/>
    </source>
</evidence>
<keyword evidence="2" id="KW-1185">Reference proteome</keyword>
<organism evidence="1 2">
    <name type="scientific">Melia azedarach</name>
    <name type="common">Chinaberry tree</name>
    <dbReference type="NCBI Taxonomy" id="155640"/>
    <lineage>
        <taxon>Eukaryota</taxon>
        <taxon>Viridiplantae</taxon>
        <taxon>Streptophyta</taxon>
        <taxon>Embryophyta</taxon>
        <taxon>Tracheophyta</taxon>
        <taxon>Spermatophyta</taxon>
        <taxon>Magnoliopsida</taxon>
        <taxon>eudicotyledons</taxon>
        <taxon>Gunneridae</taxon>
        <taxon>Pentapetalae</taxon>
        <taxon>rosids</taxon>
        <taxon>malvids</taxon>
        <taxon>Sapindales</taxon>
        <taxon>Meliaceae</taxon>
        <taxon>Melia</taxon>
    </lineage>
</organism>
<dbReference type="EMBL" id="CM051394">
    <property type="protein sequence ID" value="KAJ4728682.1"/>
    <property type="molecule type" value="Genomic_DNA"/>
</dbReference>
<accession>A0ACC1YYY3</accession>